<comment type="pathway">
    <text evidence="1">Cofactor biosynthesis; NAD(+) biosynthesis.</text>
</comment>
<dbReference type="NCBIfam" id="TIGR00552">
    <property type="entry name" value="nadE"/>
    <property type="match status" value="1"/>
</dbReference>
<dbReference type="PANTHER" id="PTHR23090:SF9">
    <property type="entry name" value="GLUTAMINE-DEPENDENT NAD(+) SYNTHETASE"/>
    <property type="match status" value="1"/>
</dbReference>
<dbReference type="Pfam" id="PF02540">
    <property type="entry name" value="NAD_synthase"/>
    <property type="match status" value="1"/>
</dbReference>
<dbReference type="AlphaFoldDB" id="A0A0W8E7D4"/>
<comment type="caution">
    <text evidence="10">The sequence shown here is derived from an EMBL/GenBank/DDBJ whole genome shotgun (WGS) entry which is preliminary data.</text>
</comment>
<gene>
    <name evidence="10" type="ORF">ASZ90_018051</name>
</gene>
<evidence type="ECO:0000256" key="8">
    <source>
        <dbReference type="ARBA" id="ARBA00023027"/>
    </source>
</evidence>
<proteinExistence type="inferred from homology"/>
<evidence type="ECO:0000256" key="4">
    <source>
        <dbReference type="ARBA" id="ARBA00022723"/>
    </source>
</evidence>
<keyword evidence="7" id="KW-0460">Magnesium</keyword>
<keyword evidence="3 10" id="KW-0436">Ligase</keyword>
<dbReference type="GO" id="GO:0046872">
    <property type="term" value="F:metal ion binding"/>
    <property type="evidence" value="ECO:0007669"/>
    <property type="project" value="UniProtKB-KW"/>
</dbReference>
<name>A0A0W8E7D4_9ZZZZ</name>
<dbReference type="GO" id="GO:0005737">
    <property type="term" value="C:cytoplasm"/>
    <property type="evidence" value="ECO:0007669"/>
    <property type="project" value="InterPro"/>
</dbReference>
<dbReference type="GO" id="GO:0004359">
    <property type="term" value="F:glutaminase activity"/>
    <property type="evidence" value="ECO:0007669"/>
    <property type="project" value="InterPro"/>
</dbReference>
<dbReference type="UniPathway" id="UPA00253"/>
<protein>
    <submittedName>
        <fullName evidence="10">Nad synthetase</fullName>
        <ecNumber evidence="10">6.3.1.5</ecNumber>
    </submittedName>
</protein>
<keyword evidence="5" id="KW-0547">Nucleotide-binding</keyword>
<dbReference type="SUPFAM" id="SSF52402">
    <property type="entry name" value="Adenine nucleotide alpha hydrolases-like"/>
    <property type="match status" value="1"/>
</dbReference>
<organism evidence="10">
    <name type="scientific">hydrocarbon metagenome</name>
    <dbReference type="NCBI Taxonomy" id="938273"/>
    <lineage>
        <taxon>unclassified sequences</taxon>
        <taxon>metagenomes</taxon>
        <taxon>ecological metagenomes</taxon>
    </lineage>
</organism>
<feature type="domain" description="NAD/GMP synthase" evidence="9">
    <location>
        <begin position="7"/>
        <end position="238"/>
    </location>
</feature>
<evidence type="ECO:0000256" key="3">
    <source>
        <dbReference type="ARBA" id="ARBA00022598"/>
    </source>
</evidence>
<dbReference type="EMBL" id="LNQE01001845">
    <property type="protein sequence ID" value="KUG04559.1"/>
    <property type="molecule type" value="Genomic_DNA"/>
</dbReference>
<dbReference type="InterPro" id="IPR022310">
    <property type="entry name" value="NAD/GMP_synthase"/>
</dbReference>
<evidence type="ECO:0000259" key="9">
    <source>
        <dbReference type="Pfam" id="PF02540"/>
    </source>
</evidence>
<dbReference type="InterPro" id="IPR014729">
    <property type="entry name" value="Rossmann-like_a/b/a_fold"/>
</dbReference>
<dbReference type="GO" id="GO:0009435">
    <property type="term" value="P:NAD+ biosynthetic process"/>
    <property type="evidence" value="ECO:0007669"/>
    <property type="project" value="UniProtKB-UniPathway"/>
</dbReference>
<reference evidence="10" key="1">
    <citation type="journal article" date="2015" name="Proc. Natl. Acad. Sci. U.S.A.">
        <title>Networks of energetic and metabolic interactions define dynamics in microbial communities.</title>
        <authorList>
            <person name="Embree M."/>
            <person name="Liu J.K."/>
            <person name="Al-Bassam M.M."/>
            <person name="Zengler K."/>
        </authorList>
    </citation>
    <scope>NUCLEOTIDE SEQUENCE</scope>
</reference>
<dbReference type="GO" id="GO:0003952">
    <property type="term" value="F:NAD+ synthase (glutamine-hydrolyzing) activity"/>
    <property type="evidence" value="ECO:0007669"/>
    <property type="project" value="InterPro"/>
</dbReference>
<dbReference type="EC" id="6.3.1.5" evidence="10"/>
<evidence type="ECO:0000313" key="10">
    <source>
        <dbReference type="EMBL" id="KUG04559.1"/>
    </source>
</evidence>
<sequence>MNAEAKVNYLVDWLRQKVEEAGFSGVVLGLSGGVDSAVAAVICSKAFPDNTMALILPCESQVSDLVHGQLLAEEFNIPYRIVDLDNAYNLLVTHFESYIRLEGKQGRLIRGNLKPRLRMITLYYSAQARNYMVIGTSNKSEICTGYCTKYGDNAVDLQLLGDLTKQEVYEIARYLKVPQVIIDKPPSGGLWEGQTDEGEMGFTYDELDRYLEGERKGIPNLEQIETRIRTSQHKRKMPEIARIPRHRTFE</sequence>
<evidence type="ECO:0000256" key="1">
    <source>
        <dbReference type="ARBA" id="ARBA00004790"/>
    </source>
</evidence>
<keyword evidence="8" id="KW-0520">NAD</keyword>
<dbReference type="GO" id="GO:0005524">
    <property type="term" value="F:ATP binding"/>
    <property type="evidence" value="ECO:0007669"/>
    <property type="project" value="UniProtKB-KW"/>
</dbReference>
<dbReference type="InterPro" id="IPR003694">
    <property type="entry name" value="NAD_synthase"/>
</dbReference>
<dbReference type="GO" id="GO:0008795">
    <property type="term" value="F:NAD+ synthase activity"/>
    <property type="evidence" value="ECO:0007669"/>
    <property type="project" value="UniProtKB-EC"/>
</dbReference>
<dbReference type="PANTHER" id="PTHR23090">
    <property type="entry name" value="NH 3 /GLUTAMINE-DEPENDENT NAD + SYNTHETASE"/>
    <property type="match status" value="1"/>
</dbReference>
<keyword evidence="6" id="KW-0067">ATP-binding</keyword>
<dbReference type="CDD" id="cd00553">
    <property type="entry name" value="NAD_synthase"/>
    <property type="match status" value="1"/>
</dbReference>
<evidence type="ECO:0000256" key="6">
    <source>
        <dbReference type="ARBA" id="ARBA00022840"/>
    </source>
</evidence>
<accession>A0A0W8E7D4</accession>
<keyword evidence="4" id="KW-0479">Metal-binding</keyword>
<evidence type="ECO:0000256" key="2">
    <source>
        <dbReference type="ARBA" id="ARBA00005859"/>
    </source>
</evidence>
<evidence type="ECO:0000256" key="7">
    <source>
        <dbReference type="ARBA" id="ARBA00022842"/>
    </source>
</evidence>
<evidence type="ECO:0000256" key="5">
    <source>
        <dbReference type="ARBA" id="ARBA00022741"/>
    </source>
</evidence>
<comment type="similarity">
    <text evidence="2">Belongs to the NAD synthetase family.</text>
</comment>
<dbReference type="InterPro" id="IPR022926">
    <property type="entry name" value="NH(3)-dep_NAD(+)_synth"/>
</dbReference>
<dbReference type="HAMAP" id="MF_00193">
    <property type="entry name" value="NadE_ammonia_dep"/>
    <property type="match status" value="1"/>
</dbReference>
<dbReference type="Gene3D" id="3.40.50.620">
    <property type="entry name" value="HUPs"/>
    <property type="match status" value="1"/>
</dbReference>